<name>A0A8J3U9V4_9ACTN</name>
<sequence>MTSPKGFLRAGSAEMAEARWEGGQWIIAETPVPDGLTDTDVAGLRDLRGIHIDWPSSAVPLDVILQLAAAGVPLHSETTPGWLTDDPLAALVTDTRWLQPETDSAGVSVTDLRREEHSVRLRRRGLLHDANAVAVQSRPVSVVVASKRPWLAGATLEQIARQRHVNLEVIFAAHGFPADVVRQAAADQGFPFPIQAVELTDETVFGDVLNEAVRRASGDYIAKWDDDDWYGPDYLSDLLLAKAYSGADLVGTSAEYFYLEPLNLTIRRAGHHSEIVSTHVAGGTILLERTGLASVGGFEPVPTAVDGKLLAAVDAAGGSIYRTHGLAFLARRSPIEQHTWRSPLAAFVKAAANQWRGFRPTRILEGS</sequence>
<evidence type="ECO:0000259" key="1">
    <source>
        <dbReference type="Pfam" id="PF00535"/>
    </source>
</evidence>
<dbReference type="SUPFAM" id="SSF53448">
    <property type="entry name" value="Nucleotide-diphospho-sugar transferases"/>
    <property type="match status" value="1"/>
</dbReference>
<accession>A0A8J3U9V4</accession>
<dbReference type="InterPro" id="IPR001173">
    <property type="entry name" value="Glyco_trans_2-like"/>
</dbReference>
<feature type="domain" description="Glycosyltransferase 2-like" evidence="1">
    <location>
        <begin position="154"/>
        <end position="262"/>
    </location>
</feature>
<dbReference type="Proteomes" id="UP000622547">
    <property type="component" value="Unassembled WGS sequence"/>
</dbReference>
<protein>
    <recommendedName>
        <fullName evidence="1">Glycosyltransferase 2-like domain-containing protein</fullName>
    </recommendedName>
</protein>
<dbReference type="AlphaFoldDB" id="A0A8J3U9V4"/>
<dbReference type="RefSeq" id="WP_239116803.1">
    <property type="nucleotide sequence ID" value="NZ_BAABHI010000031.1"/>
</dbReference>
<dbReference type="InterPro" id="IPR029044">
    <property type="entry name" value="Nucleotide-diphossugar_trans"/>
</dbReference>
<evidence type="ECO:0000313" key="2">
    <source>
        <dbReference type="EMBL" id="GII38654.1"/>
    </source>
</evidence>
<evidence type="ECO:0000313" key="3">
    <source>
        <dbReference type="Proteomes" id="UP000622547"/>
    </source>
</evidence>
<dbReference type="EMBL" id="BOOP01000015">
    <property type="protein sequence ID" value="GII38654.1"/>
    <property type="molecule type" value="Genomic_DNA"/>
</dbReference>
<gene>
    <name evidence="2" type="ORF">Pph01_36570</name>
</gene>
<proteinExistence type="predicted"/>
<dbReference type="CDD" id="cd00761">
    <property type="entry name" value="Glyco_tranf_GTA_type"/>
    <property type="match status" value="1"/>
</dbReference>
<dbReference type="Gene3D" id="3.90.550.10">
    <property type="entry name" value="Spore Coat Polysaccharide Biosynthesis Protein SpsA, Chain A"/>
    <property type="match status" value="1"/>
</dbReference>
<keyword evidence="3" id="KW-1185">Reference proteome</keyword>
<comment type="caution">
    <text evidence="2">The sequence shown here is derived from an EMBL/GenBank/DDBJ whole genome shotgun (WGS) entry which is preliminary data.</text>
</comment>
<reference evidence="2 3" key="1">
    <citation type="submission" date="2021-01" db="EMBL/GenBank/DDBJ databases">
        <title>Whole genome shotgun sequence of Planotetraspora phitsanulokensis NBRC 104273.</title>
        <authorList>
            <person name="Komaki H."/>
            <person name="Tamura T."/>
        </authorList>
    </citation>
    <scope>NUCLEOTIDE SEQUENCE [LARGE SCALE GENOMIC DNA]</scope>
    <source>
        <strain evidence="2 3">NBRC 104273</strain>
    </source>
</reference>
<organism evidence="2 3">
    <name type="scientific">Planotetraspora phitsanulokensis</name>
    <dbReference type="NCBI Taxonomy" id="575192"/>
    <lineage>
        <taxon>Bacteria</taxon>
        <taxon>Bacillati</taxon>
        <taxon>Actinomycetota</taxon>
        <taxon>Actinomycetes</taxon>
        <taxon>Streptosporangiales</taxon>
        <taxon>Streptosporangiaceae</taxon>
        <taxon>Planotetraspora</taxon>
    </lineage>
</organism>
<dbReference type="Pfam" id="PF00535">
    <property type="entry name" value="Glycos_transf_2"/>
    <property type="match status" value="1"/>
</dbReference>